<proteinExistence type="inferred from homology"/>
<reference evidence="8 9" key="1">
    <citation type="submission" date="2018-10" db="EMBL/GenBank/DDBJ databases">
        <title>Isolation, diversity and antifungal activity of actinobacteria from wheat.</title>
        <authorList>
            <person name="Han C."/>
        </authorList>
    </citation>
    <scope>NUCLEOTIDE SEQUENCE [LARGE SCALE GENOMIC DNA]</scope>
    <source>
        <strain evidence="8 9">NEAU-YY642</strain>
    </source>
</reference>
<evidence type="ECO:0000256" key="1">
    <source>
        <dbReference type="ARBA" id="ARBA00010641"/>
    </source>
</evidence>
<comment type="similarity">
    <text evidence="1">Belongs to the sigma-70 factor family. ECF subfamily.</text>
</comment>
<keyword evidence="3" id="KW-0731">Sigma factor</keyword>
<dbReference type="PANTHER" id="PTHR43133:SF25">
    <property type="entry name" value="RNA POLYMERASE SIGMA FACTOR RFAY-RELATED"/>
    <property type="match status" value="1"/>
</dbReference>
<dbReference type="EMBL" id="RFFJ01000069">
    <property type="protein sequence ID" value="RMI39659.1"/>
    <property type="molecule type" value="Genomic_DNA"/>
</dbReference>
<dbReference type="GO" id="GO:0006352">
    <property type="term" value="P:DNA-templated transcription initiation"/>
    <property type="evidence" value="ECO:0007669"/>
    <property type="project" value="InterPro"/>
</dbReference>
<dbReference type="CDD" id="cd06171">
    <property type="entry name" value="Sigma70_r4"/>
    <property type="match status" value="1"/>
</dbReference>
<gene>
    <name evidence="8" type="ORF">EBN88_14375</name>
</gene>
<dbReference type="InterPro" id="IPR013249">
    <property type="entry name" value="RNA_pol_sigma70_r4_t2"/>
</dbReference>
<evidence type="ECO:0000259" key="7">
    <source>
        <dbReference type="Pfam" id="PF08281"/>
    </source>
</evidence>
<dbReference type="InterPro" id="IPR007627">
    <property type="entry name" value="RNA_pol_sigma70_r2"/>
</dbReference>
<dbReference type="GO" id="GO:0016987">
    <property type="term" value="F:sigma factor activity"/>
    <property type="evidence" value="ECO:0007669"/>
    <property type="project" value="UniProtKB-KW"/>
</dbReference>
<dbReference type="InterPro" id="IPR036388">
    <property type="entry name" value="WH-like_DNA-bd_sf"/>
</dbReference>
<dbReference type="Proteomes" id="UP000278673">
    <property type="component" value="Unassembled WGS sequence"/>
</dbReference>
<accession>A0A3M2LQD9</accession>
<dbReference type="GO" id="GO:0003677">
    <property type="term" value="F:DNA binding"/>
    <property type="evidence" value="ECO:0007669"/>
    <property type="project" value="InterPro"/>
</dbReference>
<dbReference type="InterPro" id="IPR014284">
    <property type="entry name" value="RNA_pol_sigma-70_dom"/>
</dbReference>
<keyword evidence="9" id="KW-1185">Reference proteome</keyword>
<keyword evidence="2" id="KW-0805">Transcription regulation</keyword>
<dbReference type="NCBIfam" id="TIGR02937">
    <property type="entry name" value="sigma70-ECF"/>
    <property type="match status" value="1"/>
</dbReference>
<evidence type="ECO:0000313" key="8">
    <source>
        <dbReference type="EMBL" id="RMI39659.1"/>
    </source>
</evidence>
<dbReference type="Pfam" id="PF08281">
    <property type="entry name" value="Sigma70_r4_2"/>
    <property type="match status" value="1"/>
</dbReference>
<evidence type="ECO:0000256" key="5">
    <source>
        <dbReference type="SAM" id="MobiDB-lite"/>
    </source>
</evidence>
<organism evidence="8 9">
    <name type="scientific">Streptomyces triticirhizae</name>
    <dbReference type="NCBI Taxonomy" id="2483353"/>
    <lineage>
        <taxon>Bacteria</taxon>
        <taxon>Bacillati</taxon>
        <taxon>Actinomycetota</taxon>
        <taxon>Actinomycetes</taxon>
        <taxon>Kitasatosporales</taxon>
        <taxon>Streptomycetaceae</taxon>
        <taxon>Streptomyces</taxon>
    </lineage>
</organism>
<dbReference type="SUPFAM" id="SSF88946">
    <property type="entry name" value="Sigma2 domain of RNA polymerase sigma factors"/>
    <property type="match status" value="1"/>
</dbReference>
<dbReference type="InterPro" id="IPR039425">
    <property type="entry name" value="RNA_pol_sigma-70-like"/>
</dbReference>
<dbReference type="AlphaFoldDB" id="A0A3M2LQD9"/>
<evidence type="ECO:0000256" key="4">
    <source>
        <dbReference type="ARBA" id="ARBA00023163"/>
    </source>
</evidence>
<feature type="domain" description="RNA polymerase sigma-70 region 2" evidence="6">
    <location>
        <begin position="17"/>
        <end position="84"/>
    </location>
</feature>
<comment type="caution">
    <text evidence="8">The sequence shown here is derived from an EMBL/GenBank/DDBJ whole genome shotgun (WGS) entry which is preliminary data.</text>
</comment>
<feature type="domain" description="RNA polymerase sigma factor 70 region 4 type 2" evidence="7">
    <location>
        <begin position="106"/>
        <end position="157"/>
    </location>
</feature>
<name>A0A3M2LQD9_9ACTN</name>
<evidence type="ECO:0000256" key="2">
    <source>
        <dbReference type="ARBA" id="ARBA00023015"/>
    </source>
</evidence>
<dbReference type="RefSeq" id="WP_122184264.1">
    <property type="nucleotide sequence ID" value="NZ_RFFJ01000069.1"/>
</dbReference>
<evidence type="ECO:0000313" key="9">
    <source>
        <dbReference type="Proteomes" id="UP000278673"/>
    </source>
</evidence>
<dbReference type="Gene3D" id="1.10.10.10">
    <property type="entry name" value="Winged helix-like DNA-binding domain superfamily/Winged helix DNA-binding domain"/>
    <property type="match status" value="1"/>
</dbReference>
<sequence length="202" mass="22684">MRKVHRDEDANEEFDRLFRATFRRLLAYCLRRTSEASAHDAVSEVYATAWRRRRRVPDDPHEARLWLFGVARHVLANQERGQRRWLRLQRGVAGAPAPPALTPGDDLAEALAELPPADRELLRLAYWDDLTHRDIATVLGISTGAVATRLHRARERLRPHLSRGAPLSPAPPVSETGPENAPATGTGPGTAPRTEEKLHARR</sequence>
<feature type="region of interest" description="Disordered" evidence="5">
    <location>
        <begin position="156"/>
        <end position="202"/>
    </location>
</feature>
<dbReference type="Pfam" id="PF04542">
    <property type="entry name" value="Sigma70_r2"/>
    <property type="match status" value="1"/>
</dbReference>
<protein>
    <submittedName>
        <fullName evidence="8">RNA polymerase sigma factor</fullName>
    </submittedName>
</protein>
<dbReference type="InterPro" id="IPR013325">
    <property type="entry name" value="RNA_pol_sigma_r2"/>
</dbReference>
<dbReference type="SUPFAM" id="SSF88659">
    <property type="entry name" value="Sigma3 and sigma4 domains of RNA polymerase sigma factors"/>
    <property type="match status" value="1"/>
</dbReference>
<keyword evidence="4" id="KW-0804">Transcription</keyword>
<evidence type="ECO:0000256" key="3">
    <source>
        <dbReference type="ARBA" id="ARBA00023082"/>
    </source>
</evidence>
<evidence type="ECO:0000259" key="6">
    <source>
        <dbReference type="Pfam" id="PF04542"/>
    </source>
</evidence>
<dbReference type="InterPro" id="IPR013324">
    <property type="entry name" value="RNA_pol_sigma_r3/r4-like"/>
</dbReference>
<feature type="compositionally biased region" description="Basic and acidic residues" evidence="5">
    <location>
        <begin position="193"/>
        <end position="202"/>
    </location>
</feature>
<feature type="compositionally biased region" description="Low complexity" evidence="5">
    <location>
        <begin position="181"/>
        <end position="192"/>
    </location>
</feature>
<dbReference type="Gene3D" id="1.10.1740.10">
    <property type="match status" value="1"/>
</dbReference>
<dbReference type="PANTHER" id="PTHR43133">
    <property type="entry name" value="RNA POLYMERASE ECF-TYPE SIGMA FACTO"/>
    <property type="match status" value="1"/>
</dbReference>